<dbReference type="PANTHER" id="PTHR30055:SF158">
    <property type="entry name" value="POSSIBLE TRANSCRIPTIONAL REGULATORY PROTEIN (PROBABLY TETR-FAMILY)"/>
    <property type="match status" value="1"/>
</dbReference>
<feature type="domain" description="HTH tetR-type" evidence="6">
    <location>
        <begin position="11"/>
        <end position="71"/>
    </location>
</feature>
<dbReference type="InterPro" id="IPR009057">
    <property type="entry name" value="Homeodomain-like_sf"/>
</dbReference>
<dbReference type="GO" id="GO:0000976">
    <property type="term" value="F:transcription cis-regulatory region binding"/>
    <property type="evidence" value="ECO:0007669"/>
    <property type="project" value="TreeGrafter"/>
</dbReference>
<evidence type="ECO:0000256" key="1">
    <source>
        <dbReference type="ARBA" id="ARBA00011738"/>
    </source>
</evidence>
<evidence type="ECO:0000259" key="6">
    <source>
        <dbReference type="PROSITE" id="PS50977"/>
    </source>
</evidence>
<dbReference type="EMBL" id="LQPC01000065">
    <property type="protein sequence ID" value="ORV82456.1"/>
    <property type="molecule type" value="Genomic_DNA"/>
</dbReference>
<evidence type="ECO:0000313" key="10">
    <source>
        <dbReference type="Proteomes" id="UP001084650"/>
    </source>
</evidence>
<comment type="caution">
    <text evidence="8">The sequence shown here is derived from an EMBL/GenBank/DDBJ whole genome shotgun (WGS) entry which is preliminary data.</text>
</comment>
<keyword evidence="2" id="KW-0805">Transcription regulation</keyword>
<dbReference type="PROSITE" id="PS50977">
    <property type="entry name" value="HTH_TETR_2"/>
    <property type="match status" value="1"/>
</dbReference>
<dbReference type="FunFam" id="1.10.10.60:FF:000141">
    <property type="entry name" value="TetR family transcriptional regulator"/>
    <property type="match status" value="1"/>
</dbReference>
<comment type="subunit">
    <text evidence="1">Homodimer.</text>
</comment>
<evidence type="ECO:0000313" key="8">
    <source>
        <dbReference type="EMBL" id="ORV82456.1"/>
    </source>
</evidence>
<dbReference type="SUPFAM" id="SSF48498">
    <property type="entry name" value="Tetracyclin repressor-like, C-terminal domain"/>
    <property type="match status" value="1"/>
</dbReference>
<proteinExistence type="predicted"/>
<sequence length="213" mass="23207">MAGGTKRLPRAVREQQMLDAAVEIFSVNGYHETSMDAIAAEAQISKPMLYLYYGSKEELFGACLNRELGRFVDEVNSNIDFSAPPKELLRTAVLAFLNYIDAHRASWMVLYTQATSSQAFAHTVREGRERIIEIVGRLLRSGTRFPEPDTDFDMMAVALVGAGEAIASRVSTGDADVHEASELMINLFWLGLKGAPSAALDAEATDATAVISS</sequence>
<dbReference type="Pfam" id="PF21943">
    <property type="entry name" value="TetR_C_46"/>
    <property type="match status" value="1"/>
</dbReference>
<gene>
    <name evidence="8" type="ORF">AWC12_28040</name>
    <name evidence="7" type="ORF">OY187_23520</name>
</gene>
<protein>
    <submittedName>
        <fullName evidence="8">TetR family transcriptional regulator</fullName>
    </submittedName>
    <submittedName>
        <fullName evidence="7">TetR/AcrR family transcriptional regulator</fullName>
    </submittedName>
</protein>
<dbReference type="AlphaFoldDB" id="A0A1X1W788"/>
<dbReference type="InterPro" id="IPR054129">
    <property type="entry name" value="DesT_TetR_C"/>
</dbReference>
<dbReference type="GO" id="GO:0003700">
    <property type="term" value="F:DNA-binding transcription factor activity"/>
    <property type="evidence" value="ECO:0007669"/>
    <property type="project" value="TreeGrafter"/>
</dbReference>
<dbReference type="InterPro" id="IPR001647">
    <property type="entry name" value="HTH_TetR"/>
</dbReference>
<evidence type="ECO:0000256" key="5">
    <source>
        <dbReference type="PROSITE-ProRule" id="PRU00335"/>
    </source>
</evidence>
<keyword evidence="10" id="KW-1185">Reference proteome</keyword>
<feature type="DNA-binding region" description="H-T-H motif" evidence="5">
    <location>
        <begin position="34"/>
        <end position="53"/>
    </location>
</feature>
<dbReference type="PRINTS" id="PR00455">
    <property type="entry name" value="HTHTETR"/>
</dbReference>
<keyword evidence="3 5" id="KW-0238">DNA-binding</keyword>
<dbReference type="EMBL" id="JAPQYE010000013">
    <property type="protein sequence ID" value="MCZ0731027.1"/>
    <property type="molecule type" value="Genomic_DNA"/>
</dbReference>
<evidence type="ECO:0000313" key="9">
    <source>
        <dbReference type="Proteomes" id="UP000193622"/>
    </source>
</evidence>
<dbReference type="SUPFAM" id="SSF46689">
    <property type="entry name" value="Homeodomain-like"/>
    <property type="match status" value="1"/>
</dbReference>
<evidence type="ECO:0000256" key="4">
    <source>
        <dbReference type="ARBA" id="ARBA00023163"/>
    </source>
</evidence>
<reference evidence="7" key="2">
    <citation type="submission" date="2022-12" db="EMBL/GenBank/DDBJ databases">
        <title>Whole genome sequence of Mycolicibacterium iranicum strain SBH312.</title>
        <authorList>
            <person name="Jani J."/>
            <person name="Arifin Mustapha Z."/>
            <person name="Ahmed K."/>
            <person name="Kai Ling C."/>
        </authorList>
    </citation>
    <scope>NUCLEOTIDE SEQUENCE</scope>
    <source>
        <strain evidence="7">SBH312</strain>
    </source>
</reference>
<dbReference type="InterPro" id="IPR050109">
    <property type="entry name" value="HTH-type_TetR-like_transc_reg"/>
</dbReference>
<reference evidence="8 9" key="1">
    <citation type="submission" date="2016-01" db="EMBL/GenBank/DDBJ databases">
        <title>The new phylogeny of the genus Mycobacterium.</title>
        <authorList>
            <person name="Tarcisio F."/>
            <person name="Conor M."/>
            <person name="Antonella G."/>
            <person name="Elisabetta G."/>
            <person name="Giulia F.S."/>
            <person name="Sara T."/>
            <person name="Anna F."/>
            <person name="Clotilde B."/>
            <person name="Roberto B."/>
            <person name="Veronica D.S."/>
            <person name="Fabio R."/>
            <person name="Monica P."/>
            <person name="Olivier J."/>
            <person name="Enrico T."/>
            <person name="Nicola S."/>
        </authorList>
    </citation>
    <scope>NUCLEOTIDE SEQUENCE [LARGE SCALE GENOMIC DNA]</scope>
    <source>
        <strain evidence="8 9">DSM 45541</strain>
    </source>
</reference>
<dbReference type="Pfam" id="PF00440">
    <property type="entry name" value="TetR_N"/>
    <property type="match status" value="1"/>
</dbReference>
<dbReference type="Gene3D" id="1.10.357.10">
    <property type="entry name" value="Tetracycline Repressor, domain 2"/>
    <property type="match status" value="1"/>
</dbReference>
<dbReference type="Proteomes" id="UP001084650">
    <property type="component" value="Unassembled WGS sequence"/>
</dbReference>
<evidence type="ECO:0000256" key="2">
    <source>
        <dbReference type="ARBA" id="ARBA00023015"/>
    </source>
</evidence>
<accession>A0A1X1W788</accession>
<dbReference type="InterPro" id="IPR036271">
    <property type="entry name" value="Tet_transcr_reg_TetR-rel_C_sf"/>
</dbReference>
<keyword evidence="4" id="KW-0804">Transcription</keyword>
<organism evidence="8 9">
    <name type="scientific">Mycolicibacterium iranicum</name>
    <name type="common">Mycobacterium iranicum</name>
    <dbReference type="NCBI Taxonomy" id="912594"/>
    <lineage>
        <taxon>Bacteria</taxon>
        <taxon>Bacillati</taxon>
        <taxon>Actinomycetota</taxon>
        <taxon>Actinomycetes</taxon>
        <taxon>Mycobacteriales</taxon>
        <taxon>Mycobacteriaceae</taxon>
        <taxon>Mycolicibacterium</taxon>
    </lineage>
</organism>
<evidence type="ECO:0000313" key="7">
    <source>
        <dbReference type="EMBL" id="MCZ0731027.1"/>
    </source>
</evidence>
<dbReference type="PANTHER" id="PTHR30055">
    <property type="entry name" value="HTH-TYPE TRANSCRIPTIONAL REGULATOR RUTR"/>
    <property type="match status" value="1"/>
</dbReference>
<evidence type="ECO:0000256" key="3">
    <source>
        <dbReference type="ARBA" id="ARBA00023125"/>
    </source>
</evidence>
<dbReference type="GO" id="GO:0045892">
    <property type="term" value="P:negative regulation of DNA-templated transcription"/>
    <property type="evidence" value="ECO:0007669"/>
    <property type="project" value="UniProtKB-ARBA"/>
</dbReference>
<dbReference type="Proteomes" id="UP000193622">
    <property type="component" value="Unassembled WGS sequence"/>
</dbReference>
<dbReference type="RefSeq" id="WP_024445882.1">
    <property type="nucleotide sequence ID" value="NZ_JAPQYE010000013.1"/>
</dbReference>
<name>A0A1X1W788_MYCIR</name>